<organism evidence="2 3">
    <name type="scientific">Helianthus annuus</name>
    <name type="common">Common sunflower</name>
    <dbReference type="NCBI Taxonomy" id="4232"/>
    <lineage>
        <taxon>Eukaryota</taxon>
        <taxon>Viridiplantae</taxon>
        <taxon>Streptophyta</taxon>
        <taxon>Embryophyta</taxon>
        <taxon>Tracheophyta</taxon>
        <taxon>Spermatophyta</taxon>
        <taxon>Magnoliopsida</taxon>
        <taxon>eudicotyledons</taxon>
        <taxon>Gunneridae</taxon>
        <taxon>Pentapetalae</taxon>
        <taxon>asterids</taxon>
        <taxon>campanulids</taxon>
        <taxon>Asterales</taxon>
        <taxon>Asteraceae</taxon>
        <taxon>Asteroideae</taxon>
        <taxon>Heliantheae alliance</taxon>
        <taxon>Heliantheae</taxon>
        <taxon>Helianthus</taxon>
    </lineage>
</organism>
<feature type="region of interest" description="Disordered" evidence="1">
    <location>
        <begin position="19"/>
        <end position="39"/>
    </location>
</feature>
<accession>A0A9K3IXN1</accession>
<evidence type="ECO:0000256" key="1">
    <source>
        <dbReference type="SAM" id="MobiDB-lite"/>
    </source>
</evidence>
<name>A0A9K3IXN1_HELAN</name>
<reference evidence="2" key="1">
    <citation type="journal article" date="2017" name="Nature">
        <title>The sunflower genome provides insights into oil metabolism, flowering and Asterid evolution.</title>
        <authorList>
            <person name="Badouin H."/>
            <person name="Gouzy J."/>
            <person name="Grassa C.J."/>
            <person name="Murat F."/>
            <person name="Staton S.E."/>
            <person name="Cottret L."/>
            <person name="Lelandais-Briere C."/>
            <person name="Owens G.L."/>
            <person name="Carrere S."/>
            <person name="Mayjonade B."/>
            <person name="Legrand L."/>
            <person name="Gill N."/>
            <person name="Kane N.C."/>
            <person name="Bowers J.E."/>
            <person name="Hubner S."/>
            <person name="Bellec A."/>
            <person name="Berard A."/>
            <person name="Berges H."/>
            <person name="Blanchet N."/>
            <person name="Boniface M.C."/>
            <person name="Brunel D."/>
            <person name="Catrice O."/>
            <person name="Chaidir N."/>
            <person name="Claudel C."/>
            <person name="Donnadieu C."/>
            <person name="Faraut T."/>
            <person name="Fievet G."/>
            <person name="Helmstetter N."/>
            <person name="King M."/>
            <person name="Knapp S.J."/>
            <person name="Lai Z."/>
            <person name="Le Paslier M.C."/>
            <person name="Lippi Y."/>
            <person name="Lorenzon L."/>
            <person name="Mandel J.R."/>
            <person name="Marage G."/>
            <person name="Marchand G."/>
            <person name="Marquand E."/>
            <person name="Bret-Mestries E."/>
            <person name="Morien E."/>
            <person name="Nambeesan S."/>
            <person name="Nguyen T."/>
            <person name="Pegot-Espagnet P."/>
            <person name="Pouilly N."/>
            <person name="Raftis F."/>
            <person name="Sallet E."/>
            <person name="Schiex T."/>
            <person name="Thomas J."/>
            <person name="Vandecasteele C."/>
            <person name="Vares D."/>
            <person name="Vear F."/>
            <person name="Vautrin S."/>
            <person name="Crespi M."/>
            <person name="Mangin B."/>
            <person name="Burke J.M."/>
            <person name="Salse J."/>
            <person name="Munos S."/>
            <person name="Vincourt P."/>
            <person name="Rieseberg L.H."/>
            <person name="Langlade N.B."/>
        </authorList>
    </citation>
    <scope>NUCLEOTIDE SEQUENCE</scope>
    <source>
        <tissue evidence="2">Leaves</tissue>
    </source>
</reference>
<reference evidence="2" key="2">
    <citation type="submission" date="2020-06" db="EMBL/GenBank/DDBJ databases">
        <title>Helianthus annuus Genome sequencing and assembly Release 2.</title>
        <authorList>
            <person name="Gouzy J."/>
            <person name="Langlade N."/>
            <person name="Munos S."/>
        </authorList>
    </citation>
    <scope>NUCLEOTIDE SEQUENCE</scope>
    <source>
        <tissue evidence="2">Leaves</tissue>
    </source>
</reference>
<sequence>MFLRLLKCFYKMSGEASSSSTERKRRASTRSQGTAEAQPQLADVPLREIQYRGPGIPHGQSTVLGDNPLLQFVEGTAEYSRYHAVRAVKLLEFRRIDWELVRRLGQVERLQQLLGAKFRLVLGCDAPQYYELALEFHSTFQYRHVGGLMRLM</sequence>
<dbReference type="EMBL" id="MNCJ02000320">
    <property type="protein sequence ID" value="KAF5804627.1"/>
    <property type="molecule type" value="Genomic_DNA"/>
</dbReference>
<dbReference type="Gramene" id="mRNA:HanXRQr2_Chr05g0199281">
    <property type="protein sequence ID" value="CDS:HanXRQr2_Chr05g0199281.1"/>
    <property type="gene ID" value="HanXRQr2_Chr05g0199281"/>
</dbReference>
<comment type="caution">
    <text evidence="2">The sequence shown here is derived from an EMBL/GenBank/DDBJ whole genome shotgun (WGS) entry which is preliminary data.</text>
</comment>
<evidence type="ECO:0000313" key="2">
    <source>
        <dbReference type="EMBL" id="KAF5804627.1"/>
    </source>
</evidence>
<proteinExistence type="predicted"/>
<gene>
    <name evidence="2" type="ORF">HanXRQr2_Chr05g0199281</name>
</gene>
<protein>
    <submittedName>
        <fullName evidence="2">Uncharacterized protein</fullName>
    </submittedName>
</protein>
<dbReference type="Proteomes" id="UP000215914">
    <property type="component" value="Unassembled WGS sequence"/>
</dbReference>
<evidence type="ECO:0000313" key="3">
    <source>
        <dbReference type="Proteomes" id="UP000215914"/>
    </source>
</evidence>
<keyword evidence="3" id="KW-1185">Reference proteome</keyword>
<dbReference type="AlphaFoldDB" id="A0A9K3IXN1"/>